<gene>
    <name evidence="8" type="ORF">JDV02_009175</name>
</gene>
<dbReference type="Gene3D" id="4.10.240.10">
    <property type="entry name" value="Zn(2)-C6 fungal-type DNA-binding domain"/>
    <property type="match status" value="1"/>
</dbReference>
<feature type="region of interest" description="Disordered" evidence="6">
    <location>
        <begin position="103"/>
        <end position="160"/>
    </location>
</feature>
<feature type="compositionally biased region" description="Low complexity" evidence="6">
    <location>
        <begin position="578"/>
        <end position="609"/>
    </location>
</feature>
<comment type="subcellular location">
    <subcellularLocation>
        <location evidence="1">Nucleus</location>
    </subcellularLocation>
</comment>
<organism evidence="8 9">
    <name type="scientific">Purpureocillium takamizusanense</name>
    <dbReference type="NCBI Taxonomy" id="2060973"/>
    <lineage>
        <taxon>Eukaryota</taxon>
        <taxon>Fungi</taxon>
        <taxon>Dikarya</taxon>
        <taxon>Ascomycota</taxon>
        <taxon>Pezizomycotina</taxon>
        <taxon>Sordariomycetes</taxon>
        <taxon>Hypocreomycetidae</taxon>
        <taxon>Hypocreales</taxon>
        <taxon>Ophiocordycipitaceae</taxon>
        <taxon>Purpureocillium</taxon>
    </lineage>
</organism>
<dbReference type="GO" id="GO:0000976">
    <property type="term" value="F:transcription cis-regulatory region binding"/>
    <property type="evidence" value="ECO:0007669"/>
    <property type="project" value="TreeGrafter"/>
</dbReference>
<dbReference type="OrthoDB" id="5226580at2759"/>
<reference evidence="8" key="1">
    <citation type="submission" date="2021-11" db="EMBL/GenBank/DDBJ databases">
        <title>Purpureocillium_takamizusanense_genome.</title>
        <authorList>
            <person name="Nguyen N.-H."/>
        </authorList>
    </citation>
    <scope>NUCLEOTIDE SEQUENCE</scope>
    <source>
        <strain evidence="8">PT3</strain>
    </source>
</reference>
<dbReference type="GO" id="GO:0000981">
    <property type="term" value="F:DNA-binding transcription factor activity, RNA polymerase II-specific"/>
    <property type="evidence" value="ECO:0007669"/>
    <property type="project" value="InterPro"/>
</dbReference>
<keyword evidence="3" id="KW-0238">DNA-binding</keyword>
<evidence type="ECO:0000256" key="6">
    <source>
        <dbReference type="SAM" id="MobiDB-lite"/>
    </source>
</evidence>
<keyword evidence="4" id="KW-0804">Transcription</keyword>
<feature type="region of interest" description="Disordered" evidence="6">
    <location>
        <begin position="710"/>
        <end position="798"/>
    </location>
</feature>
<evidence type="ECO:0000313" key="9">
    <source>
        <dbReference type="Proteomes" id="UP000829364"/>
    </source>
</evidence>
<dbReference type="GO" id="GO:0008270">
    <property type="term" value="F:zinc ion binding"/>
    <property type="evidence" value="ECO:0007669"/>
    <property type="project" value="InterPro"/>
</dbReference>
<sequence>MSATASTIGDGISSSTRTPDKGSKLPTAKWGAACAPCASAKAKCIRSDETPGAKCDRCQRLLKDCSGQVHRPRKKRQSKPSRTAQIEERLNGLVNLLQASGEFNGPRSVQASPHSHSQKLETQTPSPAQHTPSGSSTTNAPPSSHPQQHDYGGGGGDWSIPPSYNEHAVPACICRPESGDAPPPPDSDDVLLDMYRRDMQPVFPFVIIPPDCDAGTLYRSRPFLMSAIRMVASFRSLRSMRAQMYHLMTHLADHMLIRSARSLDLLQGIIVMLGWYQYHCFMHAQMNNLLCLATSLVAELGLNRPPVLREQASLMIARPVEPPARTNEERRALAAVWFLTSAMATNFGRMEPMRYSSYLQKCVRELEASGEYDTDAALVFLVRVQHLTERIWDVNSGEREHEVNPGIPTAPSSAYILAFQNELDRLRNSLPDHLKMDNAMQVYIHTAMLRLYEPPVADMALIRQLSESLTMGSAGAGTPLDRIYQTSSALRLWFENWLSVPVSAYYRQPAGIAAQLVYALTMLGRWAKLATPRTMYEGGTPMPRATSAGNMSMAVYNADPQQPPATRESGLGTRATSAAAAAAAAAAVHGHGNPHHNGQGLTSSSSSSSQGPWSHLRRDSKECITTETEPGLPAAVGALQSQLQLQPGLTVNIPEILSAICSRFEQVNSSFDVAASSESGKLDGNIWSFSALKVRITRVKLERWAELVSAGAEASSSNRAAAGGGGSGFDNNQQQHHAPHLQQQQQQNPLATTTTTTTGSNSNGAGPQAQWRGSYPQHHQQQLHQHQGMSGAPGDMQQLGSLAQDQTQIQNFLGSTPWTSDMLDGIDPTVWFDGYLDWGAVVMNSMGTAEQ</sequence>
<evidence type="ECO:0000259" key="7">
    <source>
        <dbReference type="PROSITE" id="PS00463"/>
    </source>
</evidence>
<dbReference type="GO" id="GO:0005634">
    <property type="term" value="C:nucleus"/>
    <property type="evidence" value="ECO:0007669"/>
    <property type="project" value="UniProtKB-SubCell"/>
</dbReference>
<feature type="compositionally biased region" description="Polar residues" evidence="6">
    <location>
        <begin position="107"/>
        <end position="146"/>
    </location>
</feature>
<dbReference type="EMBL" id="CP086362">
    <property type="protein sequence ID" value="UNI23347.1"/>
    <property type="molecule type" value="Genomic_DNA"/>
</dbReference>
<feature type="region of interest" description="Disordered" evidence="6">
    <location>
        <begin position="66"/>
        <end position="85"/>
    </location>
</feature>
<dbReference type="GeneID" id="72071120"/>
<evidence type="ECO:0000256" key="3">
    <source>
        <dbReference type="ARBA" id="ARBA00023125"/>
    </source>
</evidence>
<dbReference type="InterPro" id="IPR051089">
    <property type="entry name" value="prtT"/>
</dbReference>
<protein>
    <recommendedName>
        <fullName evidence="7">Zn(2)-C6 fungal-type domain-containing protein</fullName>
    </recommendedName>
</protein>
<feature type="region of interest" description="Disordered" evidence="6">
    <location>
        <begin position="555"/>
        <end position="618"/>
    </location>
</feature>
<dbReference type="PANTHER" id="PTHR31845:SF10">
    <property type="entry name" value="ZN(II)2CYS6 TRANSCRIPTION FACTOR (EUROFUNG)"/>
    <property type="match status" value="1"/>
</dbReference>
<dbReference type="PANTHER" id="PTHR31845">
    <property type="entry name" value="FINGER DOMAIN PROTEIN, PUTATIVE-RELATED"/>
    <property type="match status" value="1"/>
</dbReference>
<proteinExistence type="predicted"/>
<feature type="region of interest" description="Disordered" evidence="6">
    <location>
        <begin position="1"/>
        <end position="29"/>
    </location>
</feature>
<dbReference type="InterPro" id="IPR001138">
    <property type="entry name" value="Zn2Cys6_DnaBD"/>
</dbReference>
<evidence type="ECO:0000256" key="4">
    <source>
        <dbReference type="ARBA" id="ARBA00023163"/>
    </source>
</evidence>
<feature type="compositionally biased region" description="Polar residues" evidence="6">
    <location>
        <begin position="1"/>
        <end position="17"/>
    </location>
</feature>
<feature type="domain" description="Zn(2)-C6 fungal-type" evidence="7">
    <location>
        <begin position="33"/>
        <end position="65"/>
    </location>
</feature>
<keyword evidence="9" id="KW-1185">Reference proteome</keyword>
<evidence type="ECO:0000256" key="2">
    <source>
        <dbReference type="ARBA" id="ARBA00023015"/>
    </source>
</evidence>
<dbReference type="Proteomes" id="UP000829364">
    <property type="component" value="Chromosome 9"/>
</dbReference>
<name>A0A9Q8QRV7_9HYPO</name>
<feature type="compositionally biased region" description="Low complexity" evidence="6">
    <location>
        <begin position="731"/>
        <end position="758"/>
    </location>
</feature>
<dbReference type="InterPro" id="IPR036864">
    <property type="entry name" value="Zn2-C6_fun-type_DNA-bd_sf"/>
</dbReference>
<feature type="compositionally biased region" description="Low complexity" evidence="6">
    <location>
        <begin position="777"/>
        <end position="787"/>
    </location>
</feature>
<dbReference type="CDD" id="cd12148">
    <property type="entry name" value="fungal_TF_MHR"/>
    <property type="match status" value="1"/>
</dbReference>
<evidence type="ECO:0000256" key="1">
    <source>
        <dbReference type="ARBA" id="ARBA00004123"/>
    </source>
</evidence>
<accession>A0A9Q8QRV7</accession>
<evidence type="ECO:0000256" key="5">
    <source>
        <dbReference type="ARBA" id="ARBA00023242"/>
    </source>
</evidence>
<dbReference type="AlphaFoldDB" id="A0A9Q8QRV7"/>
<dbReference type="KEGG" id="ptkz:JDV02_009175"/>
<keyword evidence="2" id="KW-0805">Transcription regulation</keyword>
<evidence type="ECO:0000313" key="8">
    <source>
        <dbReference type="EMBL" id="UNI23347.1"/>
    </source>
</evidence>
<dbReference type="RefSeq" id="XP_047846828.1">
    <property type="nucleotide sequence ID" value="XM_047990819.1"/>
</dbReference>
<keyword evidence="5" id="KW-0539">Nucleus</keyword>
<feature type="compositionally biased region" description="Basic residues" evidence="6">
    <location>
        <begin position="70"/>
        <end position="79"/>
    </location>
</feature>
<feature type="compositionally biased region" description="Low complexity" evidence="6">
    <location>
        <begin position="710"/>
        <end position="721"/>
    </location>
</feature>
<dbReference type="PROSITE" id="PS00463">
    <property type="entry name" value="ZN2_CY6_FUNGAL_1"/>
    <property type="match status" value="1"/>
</dbReference>